<evidence type="ECO:0000259" key="12">
    <source>
        <dbReference type="PROSITE" id="PS52035"/>
    </source>
</evidence>
<dbReference type="FunFam" id="3.40.630.10:FF:000084">
    <property type="entry name" value="Carboxypeptidase B2"/>
    <property type="match status" value="1"/>
</dbReference>
<dbReference type="PROSITE" id="PS52035">
    <property type="entry name" value="PEPTIDASE_M14"/>
    <property type="match status" value="1"/>
</dbReference>
<feature type="active site" description="Proton donor/acceptor" evidence="11">
    <location>
        <position position="395"/>
    </location>
</feature>
<evidence type="ECO:0000256" key="2">
    <source>
        <dbReference type="ARBA" id="ARBA00005988"/>
    </source>
</evidence>
<evidence type="ECO:0000256" key="11">
    <source>
        <dbReference type="PROSITE-ProRule" id="PRU01379"/>
    </source>
</evidence>
<keyword evidence="6" id="KW-0732">Signal</keyword>
<dbReference type="Pfam" id="PF00246">
    <property type="entry name" value="Peptidase_M14"/>
    <property type="match status" value="1"/>
</dbReference>
<dbReference type="PRINTS" id="PR00765">
    <property type="entry name" value="CRBOXYPTASEA"/>
</dbReference>
<dbReference type="SUPFAM" id="SSF54897">
    <property type="entry name" value="Protease propeptides/inhibitors"/>
    <property type="match status" value="1"/>
</dbReference>
<dbReference type="GO" id="GO:0005615">
    <property type="term" value="C:extracellular space"/>
    <property type="evidence" value="ECO:0007669"/>
    <property type="project" value="TreeGrafter"/>
</dbReference>
<protein>
    <recommendedName>
        <fullName evidence="12">Peptidase M14 domain-containing protein</fullName>
    </recommendedName>
</protein>
<keyword evidence="5" id="KW-0479">Metal-binding</keyword>
<dbReference type="Gene3D" id="3.30.70.340">
    <property type="entry name" value="Metallocarboxypeptidase-like"/>
    <property type="match status" value="1"/>
</dbReference>
<comment type="caution">
    <text evidence="13">The sequence shown here is derived from an EMBL/GenBank/DDBJ whole genome shotgun (WGS) entry which is preliminary data.</text>
</comment>
<dbReference type="SMART" id="SM00631">
    <property type="entry name" value="Zn_pept"/>
    <property type="match status" value="1"/>
</dbReference>
<gene>
    <name evidence="13" type="ORF">LSH36_706g01026</name>
</gene>
<dbReference type="EMBL" id="JAODUP010000706">
    <property type="protein sequence ID" value="KAK2145052.1"/>
    <property type="molecule type" value="Genomic_DNA"/>
</dbReference>
<sequence>MLFLQTSQLTTDFNNRIYPGVRPATLCLFKYISQHWTNVNLKMILVTVGFILLVHSLPARTDSGDDVIKVIPHTSDELSHLIDYLNNEALQGHIDIWTMPKNVDKDGVFKIAHEYKIQTEAWLTKEGMDYSIITGDIERLIMNEEADKTSETIVTRSRLQTSDVNLKAFNDHNNINTYLRISVGICDICRLISIGKSYQNREMLVIKLINGYHRNDSDIMWLLDHFVYYILPSANPDGYMYSREYDRMWRKTRKPTLKVGCVGSDPNRNWKFHWAESGVSFNRCSGIFPGEHPFSEVEMRNIRRFLWRYRNRFIVYLSLHSYGQQWLYPWGYDDSLPEDWKELDRVGQRATNKIRDTSGADYELGSSTHLLYAAAGVSDDWAKAVAGIKYSYAVELADLGEYGFFMPAELIQPSFDEFWPALPEMSKAVQEFLDGIIH</sequence>
<keyword evidence="14" id="KW-1185">Reference proteome</keyword>
<comment type="similarity">
    <text evidence="2 11">Belongs to the peptidase M14 family.</text>
</comment>
<evidence type="ECO:0000256" key="10">
    <source>
        <dbReference type="ARBA" id="ARBA00023157"/>
    </source>
</evidence>
<keyword evidence="4" id="KW-0645">Protease</keyword>
<dbReference type="PANTHER" id="PTHR11705:SF140">
    <property type="entry name" value="FI02848P-RELATED"/>
    <property type="match status" value="1"/>
</dbReference>
<evidence type="ECO:0000256" key="7">
    <source>
        <dbReference type="ARBA" id="ARBA00022801"/>
    </source>
</evidence>
<evidence type="ECO:0000256" key="4">
    <source>
        <dbReference type="ARBA" id="ARBA00022670"/>
    </source>
</evidence>
<keyword evidence="8" id="KW-0862">Zinc</keyword>
<accession>A0AAD9J2S8</accession>
<dbReference type="InterPro" id="IPR036990">
    <property type="entry name" value="M14A-like_propep"/>
</dbReference>
<evidence type="ECO:0000256" key="8">
    <source>
        <dbReference type="ARBA" id="ARBA00022833"/>
    </source>
</evidence>
<name>A0AAD9J2S8_9ANNE</name>
<keyword evidence="10" id="KW-1015">Disulfide bond</keyword>
<keyword evidence="3" id="KW-0121">Carboxypeptidase</keyword>
<dbReference type="SUPFAM" id="SSF53187">
    <property type="entry name" value="Zn-dependent exopeptidases"/>
    <property type="match status" value="1"/>
</dbReference>
<dbReference type="InterPro" id="IPR000834">
    <property type="entry name" value="Peptidase_M14"/>
</dbReference>
<organism evidence="13 14">
    <name type="scientific">Paralvinella palmiformis</name>
    <dbReference type="NCBI Taxonomy" id="53620"/>
    <lineage>
        <taxon>Eukaryota</taxon>
        <taxon>Metazoa</taxon>
        <taxon>Spiralia</taxon>
        <taxon>Lophotrochozoa</taxon>
        <taxon>Annelida</taxon>
        <taxon>Polychaeta</taxon>
        <taxon>Sedentaria</taxon>
        <taxon>Canalipalpata</taxon>
        <taxon>Terebellida</taxon>
        <taxon>Terebelliformia</taxon>
        <taxon>Alvinellidae</taxon>
        <taxon>Paralvinella</taxon>
    </lineage>
</organism>
<dbReference type="PANTHER" id="PTHR11705">
    <property type="entry name" value="PROTEASE FAMILY M14 CARBOXYPEPTIDASE A,B"/>
    <property type="match status" value="1"/>
</dbReference>
<evidence type="ECO:0000256" key="3">
    <source>
        <dbReference type="ARBA" id="ARBA00022645"/>
    </source>
</evidence>
<dbReference type="AlphaFoldDB" id="A0AAD9J2S8"/>
<evidence type="ECO:0000256" key="9">
    <source>
        <dbReference type="ARBA" id="ARBA00023049"/>
    </source>
</evidence>
<evidence type="ECO:0000256" key="1">
    <source>
        <dbReference type="ARBA" id="ARBA00001947"/>
    </source>
</evidence>
<reference evidence="13" key="1">
    <citation type="journal article" date="2023" name="Mol. Biol. Evol.">
        <title>Third-Generation Sequencing Reveals the Adaptive Role of the Epigenome in Three Deep-Sea Polychaetes.</title>
        <authorList>
            <person name="Perez M."/>
            <person name="Aroh O."/>
            <person name="Sun Y."/>
            <person name="Lan Y."/>
            <person name="Juniper S.K."/>
            <person name="Young C.R."/>
            <person name="Angers B."/>
            <person name="Qian P.Y."/>
        </authorList>
    </citation>
    <scope>NUCLEOTIDE SEQUENCE</scope>
    <source>
        <strain evidence="13">P08H-3</strain>
    </source>
</reference>
<keyword evidence="9" id="KW-0482">Metalloprotease</keyword>
<proteinExistence type="inferred from homology"/>
<evidence type="ECO:0000256" key="6">
    <source>
        <dbReference type="ARBA" id="ARBA00022729"/>
    </source>
</evidence>
<evidence type="ECO:0000313" key="14">
    <source>
        <dbReference type="Proteomes" id="UP001208570"/>
    </source>
</evidence>
<keyword evidence="7" id="KW-0378">Hydrolase</keyword>
<feature type="domain" description="Peptidase M14" evidence="12">
    <location>
        <begin position="126"/>
        <end position="429"/>
    </location>
</feature>
<evidence type="ECO:0000313" key="13">
    <source>
        <dbReference type="EMBL" id="KAK2145052.1"/>
    </source>
</evidence>
<dbReference type="GO" id="GO:0006508">
    <property type="term" value="P:proteolysis"/>
    <property type="evidence" value="ECO:0007669"/>
    <property type="project" value="UniProtKB-KW"/>
</dbReference>
<dbReference type="GO" id="GO:0008270">
    <property type="term" value="F:zinc ion binding"/>
    <property type="evidence" value="ECO:0007669"/>
    <property type="project" value="InterPro"/>
</dbReference>
<evidence type="ECO:0000256" key="5">
    <source>
        <dbReference type="ARBA" id="ARBA00022723"/>
    </source>
</evidence>
<dbReference type="Gene3D" id="3.40.630.10">
    <property type="entry name" value="Zn peptidases"/>
    <property type="match status" value="1"/>
</dbReference>
<dbReference type="Proteomes" id="UP001208570">
    <property type="component" value="Unassembled WGS sequence"/>
</dbReference>
<comment type="cofactor">
    <cofactor evidence="1">
        <name>Zn(2+)</name>
        <dbReference type="ChEBI" id="CHEBI:29105"/>
    </cofactor>
</comment>
<dbReference type="GO" id="GO:0004181">
    <property type="term" value="F:metallocarboxypeptidase activity"/>
    <property type="evidence" value="ECO:0007669"/>
    <property type="project" value="InterPro"/>
</dbReference>